<feature type="domain" description="CN hydrolase" evidence="9">
    <location>
        <begin position="7"/>
        <end position="256"/>
    </location>
</feature>
<gene>
    <name evidence="10" type="ORF">Bcop_0817</name>
</gene>
<accession>F3ZTE1</accession>
<dbReference type="Pfam" id="PF02540">
    <property type="entry name" value="NAD_synthase"/>
    <property type="match status" value="1"/>
</dbReference>
<dbReference type="NCBIfam" id="TIGR00552">
    <property type="entry name" value="nadE"/>
    <property type="match status" value="1"/>
</dbReference>
<keyword evidence="5 7" id="KW-0067">ATP-binding</keyword>
<dbReference type="Gene3D" id="1.10.10.1140">
    <property type="entry name" value="Glutamine-dependent NAD+ synthetase, C-terminal domain"/>
    <property type="match status" value="1"/>
</dbReference>
<dbReference type="InterPro" id="IPR014445">
    <property type="entry name" value="Gln-dep_NAD_synthase"/>
</dbReference>
<dbReference type="UniPathway" id="UPA00253">
    <property type="reaction ID" value="UER00334"/>
</dbReference>
<dbReference type="EMBL" id="CM001167">
    <property type="protein sequence ID" value="EGJ71031.1"/>
    <property type="molecule type" value="Genomic_DNA"/>
</dbReference>
<reference evidence="10 11" key="1">
    <citation type="journal article" date="2011" name="Stand. Genomic Sci.">
        <title>Non-contiguous finished genome sequence of Bacteroides coprosuis type strain (PC139).</title>
        <authorList>
            <person name="Land M."/>
            <person name="Held B."/>
            <person name="Gronow S."/>
            <person name="Abt B."/>
            <person name="Lucas S."/>
            <person name="Del Rio T.G."/>
            <person name="Nolan M."/>
            <person name="Tice H."/>
            <person name="Cheng J.F."/>
            <person name="Pitluck S."/>
            <person name="Liolios K."/>
            <person name="Pagani I."/>
            <person name="Ivanova N."/>
            <person name="Mavromatis K."/>
            <person name="Mikhailova N."/>
            <person name="Pati A."/>
            <person name="Tapia R."/>
            <person name="Han C."/>
            <person name="Goodwin L."/>
            <person name="Chen A."/>
            <person name="Palaniappan K."/>
            <person name="Hauser L."/>
            <person name="Brambilla E.M."/>
            <person name="Rohde M."/>
            <person name="Goker M."/>
            <person name="Detter J.C."/>
            <person name="Woyke T."/>
            <person name="Bristow J."/>
            <person name="Eisen J.A."/>
            <person name="Markowitz V."/>
            <person name="Hugenholtz P."/>
            <person name="Kyrpides N.C."/>
            <person name="Klenk H.P."/>
            <person name="Lapidus A."/>
        </authorList>
    </citation>
    <scope>NUCLEOTIDE SEQUENCE</scope>
    <source>
        <strain evidence="10 11">DSM 18011</strain>
    </source>
</reference>
<dbReference type="PROSITE" id="PS50263">
    <property type="entry name" value="CN_HYDROLASE"/>
    <property type="match status" value="1"/>
</dbReference>
<organism evidence="10 11">
    <name type="scientific">Bacteroides coprosuis DSM 18011</name>
    <dbReference type="NCBI Taxonomy" id="679937"/>
    <lineage>
        <taxon>Bacteria</taxon>
        <taxon>Pseudomonadati</taxon>
        <taxon>Bacteroidota</taxon>
        <taxon>Bacteroidia</taxon>
        <taxon>Bacteroidales</taxon>
        <taxon>Bacteroidaceae</taxon>
        <taxon>Bacteroides</taxon>
    </lineage>
</organism>
<dbReference type="InterPro" id="IPR014729">
    <property type="entry name" value="Rossmann-like_a/b/a_fold"/>
</dbReference>
<dbReference type="PANTHER" id="PTHR23090:SF9">
    <property type="entry name" value="GLUTAMINE-DEPENDENT NAD(+) SYNTHETASE"/>
    <property type="match status" value="1"/>
</dbReference>
<comment type="similarity">
    <text evidence="8">Belongs to the NAD synthetase family.</text>
</comment>
<dbReference type="InterPro" id="IPR003010">
    <property type="entry name" value="C-N_Hydrolase"/>
</dbReference>
<comment type="similarity">
    <text evidence="2 7">In the C-terminal section; belongs to the NAD synthetase family.</text>
</comment>
<dbReference type="CDD" id="cd00553">
    <property type="entry name" value="NAD_synthase"/>
    <property type="match status" value="1"/>
</dbReference>
<evidence type="ECO:0000256" key="1">
    <source>
        <dbReference type="ARBA" id="ARBA00005188"/>
    </source>
</evidence>
<comment type="pathway">
    <text evidence="1 7">Cofactor biosynthesis; NAD(+) biosynthesis; NAD(+) from deamido-NAD(+) (L-Gln route): step 1/1.</text>
</comment>
<sequence length="640" mass="71224">MPNKGFIRVAAAVPEVKVADCMYNAKEIINIINGASEKDVSLIVFPELALTSASCGDLYGSDILCNSAQDALLYVLDETYEAESISIIGMPLKYGNSILNVAAVVHKGAVRAFVPKVGQSENRFFSSVKGCLDLEISFNDDLIPLTNQLNFSGFDFSFAVKFENQLANLNSTNTDVVCFLSNKPEIVGRNKQLKGLLTVKSALNNQAYIYAAPGFGESSTDDVFAGNAFVVECGSVLAESDLFHLKSSYIYNDIDLAKTSVFSSQLNVLDEDEGENVFFPMMSAVYDSNKIVRHIDRFPFLALDENRDIYYNEAFNIQVLGLVKRLIHINCKKVILGISGGLDSTLALLVCLRAMDKMGLPHENILGITMPGFGTSGRTYKNAQILMTKMGITSREISIKEACIQHFKDINHDIDVQDVTYENSQARERTQILMDIANKENALVIGTGDLSELALGWATYNGDHMSMYAMNASVPKTLVQDLVRWAAEKETNEELSKTLLDILDTPISPELKPASEDDEIKQKTEDLVGPYELHDFFLYYTLKYQYSPLTLFLRAEIAFGDKYSFDELKHWMKTFFRRFFSQQFKRSCMPDGPNVTGLSLSPRGAWNMPSDGASSAWLRAIESIEKGDYTSDRCGGFDKH</sequence>
<comment type="catalytic activity">
    <reaction evidence="7">
        <text>deamido-NAD(+) + L-glutamine + ATP + H2O = L-glutamate + AMP + diphosphate + NAD(+) + H(+)</text>
        <dbReference type="Rhea" id="RHEA:24384"/>
        <dbReference type="ChEBI" id="CHEBI:15377"/>
        <dbReference type="ChEBI" id="CHEBI:15378"/>
        <dbReference type="ChEBI" id="CHEBI:29985"/>
        <dbReference type="ChEBI" id="CHEBI:30616"/>
        <dbReference type="ChEBI" id="CHEBI:33019"/>
        <dbReference type="ChEBI" id="CHEBI:57540"/>
        <dbReference type="ChEBI" id="CHEBI:58359"/>
        <dbReference type="ChEBI" id="CHEBI:58437"/>
        <dbReference type="ChEBI" id="CHEBI:456215"/>
        <dbReference type="EC" id="6.3.5.1"/>
    </reaction>
</comment>
<evidence type="ECO:0000313" key="11">
    <source>
        <dbReference type="Proteomes" id="UP000018439"/>
    </source>
</evidence>
<evidence type="ECO:0000313" key="10">
    <source>
        <dbReference type="EMBL" id="EGJ71031.1"/>
    </source>
</evidence>
<dbReference type="Gene3D" id="3.60.110.10">
    <property type="entry name" value="Carbon-nitrogen hydrolase"/>
    <property type="match status" value="1"/>
</dbReference>
<dbReference type="SUPFAM" id="SSF52402">
    <property type="entry name" value="Adenine nucleotide alpha hydrolases-like"/>
    <property type="match status" value="1"/>
</dbReference>
<evidence type="ECO:0000259" key="9">
    <source>
        <dbReference type="PROSITE" id="PS50263"/>
    </source>
</evidence>
<dbReference type="GO" id="GO:0003952">
    <property type="term" value="F:NAD+ synthase (glutamine-hydrolyzing) activity"/>
    <property type="evidence" value="ECO:0007669"/>
    <property type="project" value="UniProtKB-UniRule"/>
</dbReference>
<dbReference type="GO" id="GO:0004359">
    <property type="term" value="F:glutaminase activity"/>
    <property type="evidence" value="ECO:0007669"/>
    <property type="project" value="InterPro"/>
</dbReference>
<dbReference type="AlphaFoldDB" id="F3ZTE1"/>
<dbReference type="NCBIfam" id="NF002730">
    <property type="entry name" value="PRK02628.1"/>
    <property type="match status" value="1"/>
</dbReference>
<dbReference type="eggNOG" id="COG0171">
    <property type="taxonomic scope" value="Bacteria"/>
</dbReference>
<dbReference type="SUPFAM" id="SSF56317">
    <property type="entry name" value="Carbon-nitrogen hydrolase"/>
    <property type="match status" value="1"/>
</dbReference>
<keyword evidence="11" id="KW-1185">Reference proteome</keyword>
<evidence type="ECO:0000256" key="7">
    <source>
        <dbReference type="PIRNR" id="PIRNR006630"/>
    </source>
</evidence>
<evidence type="ECO:0000256" key="6">
    <source>
        <dbReference type="ARBA" id="ARBA00023027"/>
    </source>
</evidence>
<dbReference type="GO" id="GO:0009435">
    <property type="term" value="P:NAD+ biosynthetic process"/>
    <property type="evidence" value="ECO:0007669"/>
    <property type="project" value="UniProtKB-UniRule"/>
</dbReference>
<dbReference type="InterPro" id="IPR041856">
    <property type="entry name" value="NAD+_synth_C"/>
</dbReference>
<dbReference type="InterPro" id="IPR036526">
    <property type="entry name" value="C-N_Hydrolase_sf"/>
</dbReference>
<dbReference type="PIRSF" id="PIRSF006630">
    <property type="entry name" value="NADS_GAT"/>
    <property type="match status" value="1"/>
</dbReference>
<proteinExistence type="inferred from homology"/>
<dbReference type="STRING" id="679937.Bcop_0817"/>
<dbReference type="Gene3D" id="3.40.50.620">
    <property type="entry name" value="HUPs"/>
    <property type="match status" value="1"/>
</dbReference>
<evidence type="ECO:0000256" key="8">
    <source>
        <dbReference type="RuleBase" id="RU003811"/>
    </source>
</evidence>
<keyword evidence="3 7" id="KW-0436">Ligase</keyword>
<evidence type="ECO:0000256" key="2">
    <source>
        <dbReference type="ARBA" id="ARBA00007145"/>
    </source>
</evidence>
<dbReference type="EC" id="6.3.5.1" evidence="7"/>
<dbReference type="Proteomes" id="UP000018439">
    <property type="component" value="Chromosome"/>
</dbReference>
<dbReference type="InterPro" id="IPR022310">
    <property type="entry name" value="NAD/GMP_synthase"/>
</dbReference>
<keyword evidence="4 7" id="KW-0547">Nucleotide-binding</keyword>
<dbReference type="GO" id="GO:0005524">
    <property type="term" value="F:ATP binding"/>
    <property type="evidence" value="ECO:0007669"/>
    <property type="project" value="UniProtKB-UniRule"/>
</dbReference>
<dbReference type="InterPro" id="IPR003694">
    <property type="entry name" value="NAD_synthase"/>
</dbReference>
<evidence type="ECO:0000256" key="3">
    <source>
        <dbReference type="ARBA" id="ARBA00022598"/>
    </source>
</evidence>
<dbReference type="eggNOG" id="COG0388">
    <property type="taxonomic scope" value="Bacteria"/>
</dbReference>
<dbReference type="OrthoDB" id="9803818at2"/>
<evidence type="ECO:0000256" key="5">
    <source>
        <dbReference type="ARBA" id="ARBA00022840"/>
    </source>
</evidence>
<protein>
    <recommendedName>
        <fullName evidence="7">Glutamine-dependent NAD(+) synthetase</fullName>
        <ecNumber evidence="7">6.3.5.1</ecNumber>
    </recommendedName>
    <alternativeName>
        <fullName evidence="7">NAD(+) synthase [glutamine-hydrolyzing]</fullName>
    </alternativeName>
</protein>
<name>F3ZTE1_9BACE</name>
<evidence type="ECO:0000256" key="4">
    <source>
        <dbReference type="ARBA" id="ARBA00022741"/>
    </source>
</evidence>
<keyword evidence="6 7" id="KW-0520">NAD</keyword>
<dbReference type="HOGENOM" id="CLU_025662_0_0_10"/>
<dbReference type="GO" id="GO:0005737">
    <property type="term" value="C:cytoplasm"/>
    <property type="evidence" value="ECO:0007669"/>
    <property type="project" value="InterPro"/>
</dbReference>
<dbReference type="PANTHER" id="PTHR23090">
    <property type="entry name" value="NH 3 /GLUTAMINE-DEPENDENT NAD + SYNTHETASE"/>
    <property type="match status" value="1"/>
</dbReference>